<keyword evidence="1" id="KW-1133">Transmembrane helix</keyword>
<dbReference type="RefSeq" id="WP_148939613.1">
    <property type="nucleotide sequence ID" value="NZ_VTEI01000004.1"/>
</dbReference>
<proteinExistence type="predicted"/>
<evidence type="ECO:0000256" key="1">
    <source>
        <dbReference type="SAM" id="Phobius"/>
    </source>
</evidence>
<sequence length="232" mass="26402">MLWASIFSILLIAGILVLVFFLAKPASKIFLKGRRGNWVFGSYLALLSAGAVISYLVPKDSFEFEPLTAEEMKVQENINEQFYNLAWKGRIDEAEGVVAQKSWELKYEGEELMVPYENGDYYISVLVEKTETNDDTINAGYYTGTAYIDNLDVTSKVPSPELRIEDGTLQIIPPFPVEVKVAKTAYPHPFHQFTDGYKMFDENRGSFFGMEMIYLRVPSNVKVNGNVEYIER</sequence>
<feature type="transmembrane region" description="Helical" evidence="1">
    <location>
        <begin position="6"/>
        <end position="26"/>
    </location>
</feature>
<evidence type="ECO:0000313" key="2">
    <source>
        <dbReference type="EMBL" id="TYS16998.1"/>
    </source>
</evidence>
<evidence type="ECO:0000313" key="3">
    <source>
        <dbReference type="Proteomes" id="UP000322267"/>
    </source>
</evidence>
<comment type="caution">
    <text evidence="2">The sequence shown here is derived from an EMBL/GenBank/DDBJ whole genome shotgun (WGS) entry which is preliminary data.</text>
</comment>
<reference evidence="2 3" key="1">
    <citation type="submission" date="2019-08" db="EMBL/GenBank/DDBJ databases">
        <title>Bacillus genomes from the desert of Cuatro Cienegas, Coahuila.</title>
        <authorList>
            <person name="Olmedo-Alvarez G."/>
        </authorList>
    </citation>
    <scope>NUCLEOTIDE SEQUENCE [LARGE SCALE GENOMIC DNA]</scope>
    <source>
        <strain evidence="2 3">CH34_1T</strain>
    </source>
</reference>
<protein>
    <submittedName>
        <fullName evidence="2">Uncharacterized protein</fullName>
    </submittedName>
</protein>
<organism evidence="2 3">
    <name type="scientific">Rossellomorea vietnamensis</name>
    <dbReference type="NCBI Taxonomy" id="218284"/>
    <lineage>
        <taxon>Bacteria</taxon>
        <taxon>Bacillati</taxon>
        <taxon>Bacillota</taxon>
        <taxon>Bacilli</taxon>
        <taxon>Bacillales</taxon>
        <taxon>Bacillaceae</taxon>
        <taxon>Rossellomorea</taxon>
    </lineage>
</organism>
<keyword evidence="1" id="KW-0472">Membrane</keyword>
<dbReference type="AlphaFoldDB" id="A0A5D4NU65"/>
<feature type="transmembrane region" description="Helical" evidence="1">
    <location>
        <begin position="38"/>
        <end position="57"/>
    </location>
</feature>
<dbReference type="OrthoDB" id="2455517at2"/>
<dbReference type="EMBL" id="VTEI01000004">
    <property type="protein sequence ID" value="TYS16998.1"/>
    <property type="molecule type" value="Genomic_DNA"/>
</dbReference>
<name>A0A5D4NU65_9BACI</name>
<keyword evidence="1" id="KW-0812">Transmembrane</keyword>
<gene>
    <name evidence="2" type="ORF">FZC78_10225</name>
</gene>
<accession>A0A5D4NU65</accession>
<dbReference type="Proteomes" id="UP000322267">
    <property type="component" value="Unassembled WGS sequence"/>
</dbReference>